<dbReference type="HOGENOM" id="CLU_1722467_0_0_1"/>
<sequence length="152" mass="17308">MAGSKRPAPVPQNVLRWNNSKWRSGPSQHQPTGAMGVPTLLQYIHSCRRIPTSLELQMEKHWILFLLLFTDFSALRHYRQLHGPDVGTSIGKITSEDIVGSIFIVTLRRSSCKEKLRHIHNTGMAVEDWAYQLSLNMVSLIRGNAFFVSRQP</sequence>
<dbReference type="EMBL" id="AFNW01000103">
    <property type="protein sequence ID" value="EKJ74803.1"/>
    <property type="molecule type" value="Genomic_DNA"/>
</dbReference>
<dbReference type="GeneID" id="20363595"/>
<evidence type="ECO:0000313" key="1">
    <source>
        <dbReference type="EMBL" id="EKJ74803.1"/>
    </source>
</evidence>
<keyword evidence="2" id="KW-1185">Reference proteome</keyword>
<gene>
    <name evidence="1" type="ORF">FPSE_04977</name>
</gene>
<dbReference type="AlphaFoldDB" id="K3VMF7"/>
<proteinExistence type="predicted"/>
<dbReference type="Proteomes" id="UP000007978">
    <property type="component" value="Chromosome 1"/>
</dbReference>
<accession>K3VMF7</accession>
<comment type="caution">
    <text evidence="1">The sequence shown here is derived from an EMBL/GenBank/DDBJ whole genome shotgun (WGS) entry which is preliminary data.</text>
</comment>
<organism evidence="1 2">
    <name type="scientific">Fusarium pseudograminearum (strain CS3096)</name>
    <name type="common">Wheat and barley crown-rot fungus</name>
    <dbReference type="NCBI Taxonomy" id="1028729"/>
    <lineage>
        <taxon>Eukaryota</taxon>
        <taxon>Fungi</taxon>
        <taxon>Dikarya</taxon>
        <taxon>Ascomycota</taxon>
        <taxon>Pezizomycotina</taxon>
        <taxon>Sordariomycetes</taxon>
        <taxon>Hypocreomycetidae</taxon>
        <taxon>Hypocreales</taxon>
        <taxon>Nectriaceae</taxon>
        <taxon>Fusarium</taxon>
    </lineage>
</organism>
<dbReference type="RefSeq" id="XP_009256370.1">
    <property type="nucleotide sequence ID" value="XM_009258095.1"/>
</dbReference>
<reference evidence="1 2" key="1">
    <citation type="journal article" date="2012" name="PLoS Pathog.">
        <title>Comparative pathogenomics reveals horizontally acquired novel virulence genes in fungi infecting cereal hosts.</title>
        <authorList>
            <person name="Gardiner D.M."/>
            <person name="McDonald M.C."/>
            <person name="Covarelli L."/>
            <person name="Solomon P.S."/>
            <person name="Rusu A.G."/>
            <person name="Marshall M."/>
            <person name="Kazan K."/>
            <person name="Chakraborty S."/>
            <person name="McDonald B.A."/>
            <person name="Manners J.M."/>
        </authorList>
    </citation>
    <scope>NUCLEOTIDE SEQUENCE [LARGE SCALE GENOMIC DNA]</scope>
    <source>
        <strain evidence="1 2">CS3096</strain>
    </source>
</reference>
<protein>
    <submittedName>
        <fullName evidence="1">Uncharacterized protein</fullName>
    </submittedName>
</protein>
<name>K3VMF7_FUSPC</name>
<dbReference type="KEGG" id="fpu:FPSE_04977"/>
<evidence type="ECO:0000313" key="2">
    <source>
        <dbReference type="Proteomes" id="UP000007978"/>
    </source>
</evidence>